<evidence type="ECO:0000256" key="2">
    <source>
        <dbReference type="PROSITE-ProRule" id="PRU00500"/>
    </source>
</evidence>
<dbReference type="CDD" id="cd00191">
    <property type="entry name" value="TY"/>
    <property type="match status" value="1"/>
</dbReference>
<feature type="compositionally biased region" description="Basic and acidic residues" evidence="4">
    <location>
        <begin position="196"/>
        <end position="212"/>
    </location>
</feature>
<evidence type="ECO:0000313" key="7">
    <source>
        <dbReference type="Proteomes" id="UP000507470"/>
    </source>
</evidence>
<dbReference type="Pfam" id="PF00086">
    <property type="entry name" value="Thyroglobulin_1"/>
    <property type="match status" value="1"/>
</dbReference>
<accession>A0A6J8AK49</accession>
<gene>
    <name evidence="6" type="ORF">MCOR_8751</name>
</gene>
<dbReference type="EMBL" id="CACVKT020001608">
    <property type="protein sequence ID" value="CAC5369616.1"/>
    <property type="molecule type" value="Genomic_DNA"/>
</dbReference>
<dbReference type="Gene3D" id="4.10.800.10">
    <property type="entry name" value="Thyroglobulin type-1"/>
    <property type="match status" value="1"/>
</dbReference>
<reference evidence="6 7" key="1">
    <citation type="submission" date="2020-06" db="EMBL/GenBank/DDBJ databases">
        <authorList>
            <person name="Li R."/>
            <person name="Bekaert M."/>
        </authorList>
    </citation>
    <scope>NUCLEOTIDE SEQUENCE [LARGE SCALE GENOMIC DNA]</scope>
    <source>
        <strain evidence="7">wild</strain>
    </source>
</reference>
<protein>
    <recommendedName>
        <fullName evidence="5">Thyroglobulin type-1 domain-containing protein</fullName>
    </recommendedName>
</protein>
<evidence type="ECO:0000256" key="3">
    <source>
        <dbReference type="SAM" id="Coils"/>
    </source>
</evidence>
<feature type="coiled-coil region" evidence="3">
    <location>
        <begin position="1441"/>
        <end position="1468"/>
    </location>
</feature>
<feature type="region of interest" description="Disordered" evidence="4">
    <location>
        <begin position="182"/>
        <end position="226"/>
    </location>
</feature>
<evidence type="ECO:0000256" key="4">
    <source>
        <dbReference type="SAM" id="MobiDB-lite"/>
    </source>
</evidence>
<dbReference type="SMART" id="SM00211">
    <property type="entry name" value="TY"/>
    <property type="match status" value="1"/>
</dbReference>
<feature type="region of interest" description="Disordered" evidence="4">
    <location>
        <begin position="1813"/>
        <end position="1843"/>
    </location>
</feature>
<keyword evidence="3" id="KW-0175">Coiled coil</keyword>
<dbReference type="Gene3D" id="4.10.40.20">
    <property type="match status" value="1"/>
</dbReference>
<evidence type="ECO:0000259" key="5">
    <source>
        <dbReference type="PROSITE" id="PS51162"/>
    </source>
</evidence>
<feature type="disulfide bond" evidence="2">
    <location>
        <begin position="2419"/>
        <end position="2439"/>
    </location>
</feature>
<comment type="caution">
    <text evidence="2">Lacks conserved residue(s) required for the propagation of feature annotation.</text>
</comment>
<evidence type="ECO:0000256" key="1">
    <source>
        <dbReference type="ARBA" id="ARBA00023157"/>
    </source>
</evidence>
<feature type="compositionally biased region" description="Low complexity" evidence="4">
    <location>
        <begin position="1819"/>
        <end position="1831"/>
    </location>
</feature>
<feature type="region of interest" description="Disordered" evidence="4">
    <location>
        <begin position="2103"/>
        <end position="2123"/>
    </location>
</feature>
<feature type="domain" description="Thyroglobulin type-1" evidence="5">
    <location>
        <begin position="2390"/>
        <end position="2439"/>
    </location>
</feature>
<dbReference type="SUPFAM" id="SSF57610">
    <property type="entry name" value="Thyroglobulin type-1 domain"/>
    <property type="match status" value="1"/>
</dbReference>
<organism evidence="6 7">
    <name type="scientific">Mytilus coruscus</name>
    <name type="common">Sea mussel</name>
    <dbReference type="NCBI Taxonomy" id="42192"/>
    <lineage>
        <taxon>Eukaryota</taxon>
        <taxon>Metazoa</taxon>
        <taxon>Spiralia</taxon>
        <taxon>Lophotrochozoa</taxon>
        <taxon>Mollusca</taxon>
        <taxon>Bivalvia</taxon>
        <taxon>Autobranchia</taxon>
        <taxon>Pteriomorphia</taxon>
        <taxon>Mytilida</taxon>
        <taxon>Mytiloidea</taxon>
        <taxon>Mytilidae</taxon>
        <taxon>Mytilinae</taxon>
        <taxon>Mytilus</taxon>
    </lineage>
</organism>
<feature type="compositionally biased region" description="Low complexity" evidence="4">
    <location>
        <begin position="2040"/>
        <end position="2050"/>
    </location>
</feature>
<dbReference type="InterPro" id="IPR036857">
    <property type="entry name" value="Thyroglobulin_1_sf"/>
</dbReference>
<sequence length="2440" mass="275872">MERLTLQPRSKTAEKEKCLPAGDGLPFWSEVPLFAKLPVYPNPKGSYKLCTTGLCEPKHKTAQIDFDLTDPYGYVAFSQYEPLHDPHLRNHFNIPQTRRHLVRNGYLHDGKVVCDLKEFNKYRQYLRKFCLLELEYEKQKMQCMADSSRSYSNDLQESYTKKRLEMVQKRMEELNKLRRQKYKRECQSKTARQRKRLDELDGEKSIRDARNKQRERKRKHTLQQHKEMIEKRNKLLMRRWKTQERERQQRLQDAKHKQLMEQRQKIQDSWESRKRSQEEKLSREAEALVRIQEHKDKNSLEKIRQKMKQEQEAIERKHARRLAERLALADIKNMARRNAKRRSRKPQFLSMWGIVSSLRRMELSNLKEKRSERFLQMLTDAYDEISIFIDETTYGDEFEDTSANEEELFQLKAREIVMDVYNTVKQEHYSEMLPLPDDEDYDGSEEGQISFRGRLSTIPRTSDENLTKSFFKPAGDHEVTPVPSIYKMEKIKLEEAKEAERRRQEDMKMAESLLLKLLDDLSQDKLTRDDILQLTTYCMEMVEKRDYEIAVQQNLDVNDLNEYQVSGLADNLVKFTLENLLDDLKRGQLSKEDLTKLTLSIIGSRDSVDTEELMDKEIDQFVEDTLQDIVQDEDLHVESPTNDLMLDDFIVRTLQTLADDVENGRLSKEMIEDMLNLMNAEVSCNVKHETTDTNFKSVLQRITEDLENQKGESLYRVVHAFVSSYMSFKESSQESLSDLVNIVIDRINTELSKDMAELESLTQLAKTISTQSLTTAQMSSIANNVISTLNKESLTEISRLVVEEAIERAKAKIIGANSNELKLIATTLTSTTNDVLRESNTSHEEKDIPFAHNVSMFVTDVLTVVYKNLQKGCFTDTEVADMVTNVQRIIDSREDKHALLTNHIRYLLAELDAGLLDSKDLEEIGQELICCGKKITARSSSMDIWTPSLTSTAIANNLVGHLLQSLQVEFEKGNVEKEALKELALCILRSTSSSSSLVASNDSKIAEDVVRSALGQIMEEIDEGKLNRMTLVSMASSAVSIFSEDFDRQETLKTNMRNIISRLREDRLSLPEVRAIFRVILRKYQYEHGVMFPREVPISADSELAESLIRETIIKIDRDLRSGHFSEDDLLLFAEESKRSRGKIIGEMPDDIINLVSSIIKHLQTQVIESTDTSEVIRFLKKVDTENCDLIRTNDEVNQSLNRILEEIISSRHSSSYLKRILRHFVSHYGTHDDIMAVGGILQTMNVGVLSNFVKVTVADVLSDIRKSRMKSAGLTIDMSHSDTGMLMKTASSMVANRLVQQLLARVERTVLSGKPLASDTELESEGSEGKDRHRGPSFASFENDLLCRISSNEIGSHILETLNNIISNMRLDRSVDRICNMAGEGYEDTQRRISSGVIEDFVLETLQDIVENMQDQISYTDMNDIQRTRKDASQTSIFVMDVINNILKDMAEAIREKEEDNRKLAVTNSGPIKGTSTVSLEAEAVVVGALYNIVRDFVGENDAEQITLNNFKFDGKGTKQHVIGTLQNIKRDFGDPNNKNVRNAVTDIVQTTVEDAARSEESDHDFDNFIEKTIDMIIETLENNKLRTNDPVRRGLSQSSVESEDALDLLVIPSGVSESMLLDGRTMSLQKMAEMTTRMLKMYDENAQSTRCSRQEIVGQIPGEKVVELLSEAVSKTLSNVENGKLSEKEVHELATALSERYQVATLDEQDKSLVISKSSASVEKTVEDFVVTTLEKVKAELQSGVIDEDRLKMVVQSMTNMHNGSKETNEIIQRSSVTSVPSEIITKLVKTVLSNIANSFSDNDIVIHEESRKKQGSIKSLSSDGSSKSNKSKARKANINPNAAQCRLSALSNERVNMSLKTTPVPILHSYCEIRDNTLGDKEYGIMQSIPSANYTSFQNTGKAKPMCTVTPQKSVKTTHVTKINNRRTRTNANFTKISPSNRNVLSNARTSSVVHKDSPFTGRSILPHHVRIPKADPARAVLKDRVPKQLKNISRERVAVRQETAIRRPINAGITVQSPNRVAHLLSPKVHRRQQVEQRSVSEQSHQNTRMPPKERNRCVSTMETLEKKGIPTNAKRGQNIDKKSAAKKSTPEIRIPSASSVGDKIAGSPIRPPNDKEKPVVKPVHTETLEVKSLCGSHKTKLSIEGEECGGPWQIYGKCTSGLSCQASVPTDYLGAGGNFGNHHEPKGVCRKPGEVLQASRPCFVALKKYQTEIHLRGKRQAKRAVTNGQSLTTSKQVILVHTTKPTHNNTKHLLISLAKTTANKSSNGPSSPKSTTLMKLLSQITTDSPLDITTASLNMTSNDSFTTPQSETSEQITDDQSTVTASYTSSELITTEDNSYTSESSSETTTFSAVSTTDTEFTSDVFTTTPDTSTEVLTTPTVPTTTPCPIKPRCTPEGWFAPTQCDPCIGDCWCVYYSNGQEVPNTRKQGRVRCT</sequence>
<dbReference type="InterPro" id="IPR000716">
    <property type="entry name" value="Thyroglobulin_1"/>
</dbReference>
<feature type="region of interest" description="Disordered" evidence="4">
    <location>
        <begin position="1317"/>
        <end position="1337"/>
    </location>
</feature>
<keyword evidence="1 2" id="KW-1015">Disulfide bond</keyword>
<dbReference type="Proteomes" id="UP000507470">
    <property type="component" value="Unassembled WGS sequence"/>
</dbReference>
<feature type="region of interest" description="Disordered" evidence="4">
    <location>
        <begin position="2304"/>
        <end position="2333"/>
    </location>
</feature>
<proteinExistence type="predicted"/>
<evidence type="ECO:0000313" key="6">
    <source>
        <dbReference type="EMBL" id="CAC5369616.1"/>
    </source>
</evidence>
<feature type="disulfide bond" evidence="2">
    <location>
        <begin position="2410"/>
        <end position="2417"/>
    </location>
</feature>
<feature type="region of interest" description="Disordered" evidence="4">
    <location>
        <begin position="2034"/>
        <end position="2060"/>
    </location>
</feature>
<feature type="compositionally biased region" description="Basic residues" evidence="4">
    <location>
        <begin position="213"/>
        <end position="223"/>
    </location>
</feature>
<keyword evidence="7" id="KW-1185">Reference proteome</keyword>
<dbReference type="OrthoDB" id="8197715at2759"/>
<feature type="region of interest" description="Disordered" evidence="4">
    <location>
        <begin position="2077"/>
        <end position="2096"/>
    </location>
</feature>
<feature type="region of interest" description="Disordered" evidence="4">
    <location>
        <begin position="242"/>
        <end position="284"/>
    </location>
</feature>
<name>A0A6J8AK49_MYTCO</name>
<dbReference type="PROSITE" id="PS51162">
    <property type="entry name" value="THYROGLOBULIN_1_2"/>
    <property type="match status" value="1"/>
</dbReference>